<keyword evidence="4" id="KW-1015">Disulfide bond</keyword>
<keyword evidence="8" id="KW-1185">Reference proteome</keyword>
<evidence type="ECO:0000256" key="3">
    <source>
        <dbReference type="ARBA" id="ARBA00023128"/>
    </source>
</evidence>
<evidence type="ECO:0000256" key="1">
    <source>
        <dbReference type="ARBA" id="ARBA00004173"/>
    </source>
</evidence>
<dbReference type="InterPro" id="IPR013892">
    <property type="entry name" value="Cyt_c_biogenesis_Cmc1-like"/>
</dbReference>
<dbReference type="PANTHER" id="PTHR22977">
    <property type="entry name" value="COX ASSEMBLY MITOCHONDRIAL PROTEIN"/>
    <property type="match status" value="1"/>
</dbReference>
<dbReference type="GO" id="GO:0005739">
    <property type="term" value="C:mitochondrion"/>
    <property type="evidence" value="ECO:0007669"/>
    <property type="project" value="UniProtKB-SubCell"/>
</dbReference>
<name>A0A4U5U6Y2_COLLU</name>
<evidence type="ECO:0000313" key="7">
    <source>
        <dbReference type="EMBL" id="TKS70057.1"/>
    </source>
</evidence>
<comment type="subcellular location">
    <subcellularLocation>
        <location evidence="1 5">Mitochondrion</location>
    </subcellularLocation>
</comment>
<evidence type="ECO:0000256" key="6">
    <source>
        <dbReference type="SAM" id="MobiDB-lite"/>
    </source>
</evidence>
<organism evidence="7 8">
    <name type="scientific">Collichthys lucidus</name>
    <name type="common">Big head croaker</name>
    <name type="synonym">Sciaena lucida</name>
    <dbReference type="NCBI Taxonomy" id="240159"/>
    <lineage>
        <taxon>Eukaryota</taxon>
        <taxon>Metazoa</taxon>
        <taxon>Chordata</taxon>
        <taxon>Craniata</taxon>
        <taxon>Vertebrata</taxon>
        <taxon>Euteleostomi</taxon>
        <taxon>Actinopterygii</taxon>
        <taxon>Neopterygii</taxon>
        <taxon>Teleostei</taxon>
        <taxon>Neoteleostei</taxon>
        <taxon>Acanthomorphata</taxon>
        <taxon>Eupercaria</taxon>
        <taxon>Sciaenidae</taxon>
        <taxon>Collichthys</taxon>
    </lineage>
</organism>
<comment type="similarity">
    <text evidence="2 5">Belongs to the CMC family.</text>
</comment>
<evidence type="ECO:0000256" key="5">
    <source>
        <dbReference type="RuleBase" id="RU364104"/>
    </source>
</evidence>
<reference evidence="7 8" key="1">
    <citation type="submission" date="2019-01" db="EMBL/GenBank/DDBJ databases">
        <title>Genome Assembly of Collichthys lucidus.</title>
        <authorList>
            <person name="Cai M."/>
            <person name="Xiao S."/>
        </authorList>
    </citation>
    <scope>NUCLEOTIDE SEQUENCE [LARGE SCALE GENOMIC DNA]</scope>
    <source>
        <strain evidence="7">JT15FE1705JMU</strain>
        <tissue evidence="7">Muscle</tissue>
    </source>
</reference>
<gene>
    <name evidence="7" type="ORF">D9C73_004124</name>
</gene>
<evidence type="ECO:0000313" key="8">
    <source>
        <dbReference type="Proteomes" id="UP000298787"/>
    </source>
</evidence>
<accession>A0A4U5U6Y2</accession>
<proteinExistence type="inferred from homology"/>
<dbReference type="STRING" id="240159.A0A4U5U6Y2"/>
<dbReference type="EMBL" id="CM014081">
    <property type="protein sequence ID" value="TKS70057.1"/>
    <property type="molecule type" value="Genomic_DNA"/>
</dbReference>
<dbReference type="Pfam" id="PF08583">
    <property type="entry name" value="Cmc1"/>
    <property type="match status" value="1"/>
</dbReference>
<dbReference type="PANTHER" id="PTHR22977:SF1">
    <property type="entry name" value="COX ASSEMBLY MITOCHONDRIAL PROTEIN 2 HOMOLOG"/>
    <property type="match status" value="1"/>
</dbReference>
<protein>
    <recommendedName>
        <fullName evidence="5">COX assembly mitochondrial protein</fullName>
    </recommendedName>
</protein>
<dbReference type="AlphaFoldDB" id="A0A4U5U6Y2"/>
<feature type="region of interest" description="Disordered" evidence="6">
    <location>
        <begin position="51"/>
        <end position="78"/>
    </location>
</feature>
<sequence>MHPDLSPHLHTSECNELITHLKQCHTEHNVMRFFGACNELDRAMRECLKKERQEKQARSQQHARDMKKRLKEGPKEQL</sequence>
<evidence type="ECO:0000256" key="4">
    <source>
        <dbReference type="ARBA" id="ARBA00023157"/>
    </source>
</evidence>
<evidence type="ECO:0000256" key="2">
    <source>
        <dbReference type="ARBA" id="ARBA00007347"/>
    </source>
</evidence>
<dbReference type="Proteomes" id="UP000298787">
    <property type="component" value="Chromosome 4"/>
</dbReference>
<keyword evidence="3 5" id="KW-0496">Mitochondrion</keyword>
<dbReference type="PROSITE" id="PS51808">
    <property type="entry name" value="CHCH"/>
    <property type="match status" value="1"/>
</dbReference>
<dbReference type="OrthoDB" id="532630at2759"/>